<dbReference type="InterPro" id="IPR036250">
    <property type="entry name" value="AcylCo_DH-like_C"/>
</dbReference>
<name>A0A934K8Z3_9BACT</name>
<evidence type="ECO:0000313" key="2">
    <source>
        <dbReference type="Proteomes" id="UP000620075"/>
    </source>
</evidence>
<comment type="caution">
    <text evidence="1">The sequence shown here is derived from an EMBL/GenBank/DDBJ whole genome shotgun (WGS) entry which is preliminary data.</text>
</comment>
<organism evidence="1 2">
    <name type="scientific">Candidatus Dormiibacter inghamiae</name>
    <dbReference type="NCBI Taxonomy" id="3127013"/>
    <lineage>
        <taxon>Bacteria</taxon>
        <taxon>Bacillati</taxon>
        <taxon>Candidatus Dormiibacterota</taxon>
        <taxon>Candidatus Dormibacteria</taxon>
        <taxon>Candidatus Dormibacterales</taxon>
        <taxon>Candidatus Dormibacteraceae</taxon>
        <taxon>Candidatus Dormiibacter</taxon>
    </lineage>
</organism>
<dbReference type="EMBL" id="JAEKNQ010000046">
    <property type="protein sequence ID" value="MBJ7603971.1"/>
    <property type="molecule type" value="Genomic_DNA"/>
</dbReference>
<dbReference type="RefSeq" id="WP_338180804.1">
    <property type="nucleotide sequence ID" value="NZ_JAEKNQ010000046.1"/>
</dbReference>
<dbReference type="Proteomes" id="UP000620075">
    <property type="component" value="Unassembled WGS sequence"/>
</dbReference>
<sequence length="56" mass="6372">MSANLAMQTHGEYSFESAYQMERKVRETRLFSVALLSRNPIAAGIGEHVTRLPRSY</sequence>
<dbReference type="GO" id="GO:0016627">
    <property type="term" value="F:oxidoreductase activity, acting on the CH-CH group of donors"/>
    <property type="evidence" value="ECO:0007669"/>
    <property type="project" value="InterPro"/>
</dbReference>
<gene>
    <name evidence="1" type="ORF">JF888_12370</name>
</gene>
<dbReference type="SUPFAM" id="SSF47203">
    <property type="entry name" value="Acyl-CoA dehydrogenase C-terminal domain-like"/>
    <property type="match status" value="1"/>
</dbReference>
<dbReference type="AlphaFoldDB" id="A0A934K8Z3"/>
<accession>A0A934K8Z3</accession>
<evidence type="ECO:0000313" key="1">
    <source>
        <dbReference type="EMBL" id="MBJ7603971.1"/>
    </source>
</evidence>
<proteinExistence type="predicted"/>
<reference evidence="1 2" key="1">
    <citation type="submission" date="2020-10" db="EMBL/GenBank/DDBJ databases">
        <title>Ca. Dormibacterota MAGs.</title>
        <authorList>
            <person name="Montgomery K."/>
        </authorList>
    </citation>
    <scope>NUCLEOTIDE SEQUENCE [LARGE SCALE GENOMIC DNA]</scope>
    <source>
        <strain evidence="1">SC8811_S16_3</strain>
    </source>
</reference>
<protein>
    <submittedName>
        <fullName evidence="1">Acyl-CoA/acyl-ACP dehydrogenase</fullName>
    </submittedName>
</protein>